<dbReference type="Proteomes" id="UP000800094">
    <property type="component" value="Unassembled WGS sequence"/>
</dbReference>
<gene>
    <name evidence="2" type="ORF">BU26DRAFT_22884</name>
</gene>
<reference evidence="2" key="1">
    <citation type="journal article" date="2020" name="Stud. Mycol.">
        <title>101 Dothideomycetes genomes: a test case for predicting lifestyles and emergence of pathogens.</title>
        <authorList>
            <person name="Haridas S."/>
            <person name="Albert R."/>
            <person name="Binder M."/>
            <person name="Bloem J."/>
            <person name="Labutti K."/>
            <person name="Salamov A."/>
            <person name="Andreopoulos B."/>
            <person name="Baker S."/>
            <person name="Barry K."/>
            <person name="Bills G."/>
            <person name="Bluhm B."/>
            <person name="Cannon C."/>
            <person name="Castanera R."/>
            <person name="Culley D."/>
            <person name="Daum C."/>
            <person name="Ezra D."/>
            <person name="Gonzalez J."/>
            <person name="Henrissat B."/>
            <person name="Kuo A."/>
            <person name="Liang C."/>
            <person name="Lipzen A."/>
            <person name="Lutzoni F."/>
            <person name="Magnuson J."/>
            <person name="Mondo S."/>
            <person name="Nolan M."/>
            <person name="Ohm R."/>
            <person name="Pangilinan J."/>
            <person name="Park H.-J."/>
            <person name="Ramirez L."/>
            <person name="Alfaro M."/>
            <person name="Sun H."/>
            <person name="Tritt A."/>
            <person name="Yoshinaga Y."/>
            <person name="Zwiers L.-H."/>
            <person name="Turgeon B."/>
            <person name="Goodwin S."/>
            <person name="Spatafora J."/>
            <person name="Crous P."/>
            <person name="Grigoriev I."/>
        </authorList>
    </citation>
    <scope>NUCLEOTIDE SEQUENCE</scope>
    <source>
        <strain evidence="2">CBS 122368</strain>
    </source>
</reference>
<dbReference type="GeneID" id="54574162"/>
<accession>A0A6A6J4Q2</accession>
<dbReference type="AlphaFoldDB" id="A0A6A6J4Q2"/>
<evidence type="ECO:0000256" key="1">
    <source>
        <dbReference type="SAM" id="MobiDB-lite"/>
    </source>
</evidence>
<evidence type="ECO:0000313" key="3">
    <source>
        <dbReference type="Proteomes" id="UP000800094"/>
    </source>
</evidence>
<sequence length="173" mass="19860">MAATIVSPSRLSEEQSELEMEGLESTKNWKAASDRRAKLDGWNAATRPWNARDAILSSRRSGSEGSYHYTTRRKRSVARIFSEDWILRLSKAFGWQFNIDPTFFSKHSRTALWERRHEGGNTSGRAPVNDLKYSFFMEHYKLLSRPVQSRTRCETRAKCGLSTSPGSPMILRI</sequence>
<organism evidence="2 3">
    <name type="scientific">Trematosphaeria pertusa</name>
    <dbReference type="NCBI Taxonomy" id="390896"/>
    <lineage>
        <taxon>Eukaryota</taxon>
        <taxon>Fungi</taxon>
        <taxon>Dikarya</taxon>
        <taxon>Ascomycota</taxon>
        <taxon>Pezizomycotina</taxon>
        <taxon>Dothideomycetes</taxon>
        <taxon>Pleosporomycetidae</taxon>
        <taxon>Pleosporales</taxon>
        <taxon>Massarineae</taxon>
        <taxon>Trematosphaeriaceae</taxon>
        <taxon>Trematosphaeria</taxon>
    </lineage>
</organism>
<feature type="region of interest" description="Disordered" evidence="1">
    <location>
        <begin position="1"/>
        <end position="27"/>
    </location>
</feature>
<name>A0A6A6J4Q2_9PLEO</name>
<dbReference type="RefSeq" id="XP_033691467.1">
    <property type="nucleotide sequence ID" value="XM_033820832.1"/>
</dbReference>
<proteinExistence type="predicted"/>
<protein>
    <submittedName>
        <fullName evidence="2">Uncharacterized protein</fullName>
    </submittedName>
</protein>
<dbReference type="EMBL" id="ML987189">
    <property type="protein sequence ID" value="KAF2256463.1"/>
    <property type="molecule type" value="Genomic_DNA"/>
</dbReference>
<keyword evidence="3" id="KW-1185">Reference proteome</keyword>
<dbReference type="OrthoDB" id="3789179at2759"/>
<evidence type="ECO:0000313" key="2">
    <source>
        <dbReference type="EMBL" id="KAF2256463.1"/>
    </source>
</evidence>